<reference evidence="2" key="1">
    <citation type="journal article" date="2020" name="bioRxiv">
        <title>Comparative genomics of Chlamydomonas.</title>
        <authorList>
            <person name="Craig R.J."/>
            <person name="Hasan A.R."/>
            <person name="Ness R.W."/>
            <person name="Keightley P.D."/>
        </authorList>
    </citation>
    <scope>NUCLEOTIDE SEQUENCE</scope>
    <source>
        <strain evidence="2">CCAP 11/70</strain>
    </source>
</reference>
<dbReference type="InterPro" id="IPR000719">
    <property type="entry name" value="Prot_kinase_dom"/>
</dbReference>
<dbReference type="InterPro" id="IPR011009">
    <property type="entry name" value="Kinase-like_dom_sf"/>
</dbReference>
<dbReference type="Proteomes" id="UP000612055">
    <property type="component" value="Unassembled WGS sequence"/>
</dbReference>
<proteinExistence type="predicted"/>
<evidence type="ECO:0000259" key="1">
    <source>
        <dbReference type="PROSITE" id="PS50011"/>
    </source>
</evidence>
<dbReference type="EMBL" id="JAEHOE010000299">
    <property type="protein sequence ID" value="KAG2482001.1"/>
    <property type="molecule type" value="Genomic_DNA"/>
</dbReference>
<gene>
    <name evidence="2" type="ORF">HYH03_019045</name>
</gene>
<dbReference type="GO" id="GO:0004672">
    <property type="term" value="F:protein kinase activity"/>
    <property type="evidence" value="ECO:0007669"/>
    <property type="project" value="InterPro"/>
</dbReference>
<sequence length="88" mass="9248">MLQGGHTYGPGVDVWAYGATLAEWATGLPLFPDVDPGLVQLIRLCLTLTPAARPSAAQLLRLPYFASAGLEPHSSPEPRLVAAHSSSP</sequence>
<dbReference type="SUPFAM" id="SSF56112">
    <property type="entry name" value="Protein kinase-like (PK-like)"/>
    <property type="match status" value="1"/>
</dbReference>
<dbReference type="GO" id="GO:0005524">
    <property type="term" value="F:ATP binding"/>
    <property type="evidence" value="ECO:0007669"/>
    <property type="project" value="InterPro"/>
</dbReference>
<dbReference type="AlphaFoldDB" id="A0A835XGN1"/>
<accession>A0A835XGN1</accession>
<name>A0A835XGN1_9CHLO</name>
<evidence type="ECO:0000313" key="3">
    <source>
        <dbReference type="Proteomes" id="UP000612055"/>
    </source>
</evidence>
<evidence type="ECO:0000313" key="2">
    <source>
        <dbReference type="EMBL" id="KAG2482001.1"/>
    </source>
</evidence>
<dbReference type="Gene3D" id="1.10.510.10">
    <property type="entry name" value="Transferase(Phosphotransferase) domain 1"/>
    <property type="match status" value="1"/>
</dbReference>
<protein>
    <recommendedName>
        <fullName evidence="1">Protein kinase domain-containing protein</fullName>
    </recommendedName>
</protein>
<comment type="caution">
    <text evidence="2">The sequence shown here is derived from an EMBL/GenBank/DDBJ whole genome shotgun (WGS) entry which is preliminary data.</text>
</comment>
<dbReference type="PROSITE" id="PS50011">
    <property type="entry name" value="PROTEIN_KINASE_DOM"/>
    <property type="match status" value="1"/>
</dbReference>
<dbReference type="OrthoDB" id="413582at2759"/>
<organism evidence="2 3">
    <name type="scientific">Edaphochlamys debaryana</name>
    <dbReference type="NCBI Taxonomy" id="47281"/>
    <lineage>
        <taxon>Eukaryota</taxon>
        <taxon>Viridiplantae</taxon>
        <taxon>Chlorophyta</taxon>
        <taxon>core chlorophytes</taxon>
        <taxon>Chlorophyceae</taxon>
        <taxon>CS clade</taxon>
        <taxon>Chlamydomonadales</taxon>
        <taxon>Chlamydomonadales incertae sedis</taxon>
        <taxon>Edaphochlamys</taxon>
    </lineage>
</organism>
<feature type="domain" description="Protein kinase" evidence="1">
    <location>
        <begin position="1"/>
        <end position="65"/>
    </location>
</feature>
<keyword evidence="3" id="KW-1185">Reference proteome</keyword>